<feature type="coiled-coil region" evidence="1">
    <location>
        <begin position="43"/>
        <end position="219"/>
    </location>
</feature>
<comment type="caution">
    <text evidence="3">The sequence shown here is derived from an EMBL/GenBank/DDBJ whole genome shotgun (WGS) entry which is preliminary data.</text>
</comment>
<reference evidence="3" key="1">
    <citation type="submission" date="2020-05" db="EMBL/GenBank/DDBJ databases">
        <title>Phylogenomic resolution of chytrid fungi.</title>
        <authorList>
            <person name="Stajich J.E."/>
            <person name="Amses K."/>
            <person name="Simmons R."/>
            <person name="Seto K."/>
            <person name="Myers J."/>
            <person name="Bonds A."/>
            <person name="Quandt C.A."/>
            <person name="Barry K."/>
            <person name="Liu P."/>
            <person name="Grigoriev I."/>
            <person name="Longcore J.E."/>
            <person name="James T.Y."/>
        </authorList>
    </citation>
    <scope>NUCLEOTIDE SEQUENCE</scope>
    <source>
        <strain evidence="3">JEL0318</strain>
    </source>
</reference>
<dbReference type="PANTHER" id="PTHR46753:SF3">
    <property type="entry name" value="PDZ DOMAIN-CONTAINING PROTEIN"/>
    <property type="match status" value="1"/>
</dbReference>
<dbReference type="AlphaFoldDB" id="A0AAD5S7S2"/>
<feature type="non-terminal residue" evidence="3">
    <location>
        <position position="1"/>
    </location>
</feature>
<sequence>RERLGREVKKLGRQKEGLTRGLASWREKAEGLRGEKEGLDVDVDRLRSSATALTSKNTELERERNAIASEFSAAKSQNADLTQTCDSLKQRAETAETHLSILQASQTSSETLTTQKLLDAEKLQKSLRSQVEALQLKCRDLRAKIVEQELQMDEMTSLGSRRGGEVLTEQVREGRKVIERLGRERAELQEKWEQSEEEVEALRNELEMVKQECETLRGEFGSMHSLRGRNGWQTVENSRENLLGSSEVLYGAEEVDALRREKDELVEKLARGEKHAENLGKLVNESRVECQGLRMQVAELQSALETKSTDAHHLSIDLTAARAEKEGLLGELNAVKRQLTDAKANRDQLQLECVELQREHSTLKLECESLKEAVDEGGDLEGLRVELRKARDAVKNLEAEKGALEAKLHTAGGVEEGLRRDVEDLKEQVEALSERRDSPQGKRNGKADRGWEAMFNQLGDKMWTEKLGSLSVHDQMREVARALEVRLTDDPTRGLDVTGLSEFGLKRRNVPGKLVIEEGSGVEEREDSESPTTAVAPIPGLVQMGLVEGNPRRLGRRFSETPVRVRWTDPDAVSLNKATYQHLRMSKVNLDIVLFFV</sequence>
<dbReference type="PANTHER" id="PTHR46753">
    <property type="entry name" value="FYVE AND COILED-COIL DOMAIN-CONTAINING PROTEIN 1"/>
    <property type="match status" value="1"/>
</dbReference>
<dbReference type="EMBL" id="JADGJD010000748">
    <property type="protein sequence ID" value="KAJ3048710.1"/>
    <property type="molecule type" value="Genomic_DNA"/>
</dbReference>
<dbReference type="Gene3D" id="1.10.287.1490">
    <property type="match status" value="2"/>
</dbReference>
<organism evidence="3 4">
    <name type="scientific">Rhizophlyctis rosea</name>
    <dbReference type="NCBI Taxonomy" id="64517"/>
    <lineage>
        <taxon>Eukaryota</taxon>
        <taxon>Fungi</taxon>
        <taxon>Fungi incertae sedis</taxon>
        <taxon>Chytridiomycota</taxon>
        <taxon>Chytridiomycota incertae sedis</taxon>
        <taxon>Chytridiomycetes</taxon>
        <taxon>Rhizophlyctidales</taxon>
        <taxon>Rhizophlyctidaceae</taxon>
        <taxon>Rhizophlyctis</taxon>
    </lineage>
</organism>
<feature type="region of interest" description="Disordered" evidence="2">
    <location>
        <begin position="429"/>
        <end position="448"/>
    </location>
</feature>
<proteinExistence type="predicted"/>
<keyword evidence="1" id="KW-0175">Coiled coil</keyword>
<name>A0AAD5S7S2_9FUNG</name>
<dbReference type="Proteomes" id="UP001212841">
    <property type="component" value="Unassembled WGS sequence"/>
</dbReference>
<evidence type="ECO:0000256" key="1">
    <source>
        <dbReference type="SAM" id="Coils"/>
    </source>
</evidence>
<gene>
    <name evidence="3" type="ORF">HK097_010263</name>
</gene>
<protein>
    <submittedName>
        <fullName evidence="3">Uncharacterized protein</fullName>
    </submittedName>
</protein>
<accession>A0AAD5S7S2</accession>
<evidence type="ECO:0000313" key="4">
    <source>
        <dbReference type="Proteomes" id="UP001212841"/>
    </source>
</evidence>
<evidence type="ECO:0000313" key="3">
    <source>
        <dbReference type="EMBL" id="KAJ3048710.1"/>
    </source>
</evidence>
<keyword evidence="4" id="KW-1185">Reference proteome</keyword>
<evidence type="ECO:0000256" key="2">
    <source>
        <dbReference type="SAM" id="MobiDB-lite"/>
    </source>
</evidence>